<comment type="caution">
    <text evidence="1">The sequence shown here is derived from an EMBL/GenBank/DDBJ whole genome shotgun (WGS) entry which is preliminary data.</text>
</comment>
<accession>A0A662D3I9</accession>
<dbReference type="AlphaFoldDB" id="A0A662D3I9"/>
<protein>
    <submittedName>
        <fullName evidence="1">50S ribosomal protein L1</fullName>
    </submittedName>
</protein>
<dbReference type="GO" id="GO:0005840">
    <property type="term" value="C:ribosome"/>
    <property type="evidence" value="ECO:0007669"/>
    <property type="project" value="UniProtKB-KW"/>
</dbReference>
<feature type="non-terminal residue" evidence="1">
    <location>
        <position position="27"/>
    </location>
</feature>
<name>A0A662D3I9_UNCAE</name>
<organism evidence="1 2">
    <name type="scientific">Aerophobetes bacterium</name>
    <dbReference type="NCBI Taxonomy" id="2030807"/>
    <lineage>
        <taxon>Bacteria</taxon>
        <taxon>Candidatus Aerophobota</taxon>
    </lineage>
</organism>
<reference evidence="1 2" key="1">
    <citation type="submission" date="2018-06" db="EMBL/GenBank/DDBJ databases">
        <title>Extensive metabolic versatility and redundancy in microbially diverse, dynamic hydrothermal sediments.</title>
        <authorList>
            <person name="Dombrowski N."/>
            <person name="Teske A."/>
            <person name="Baker B.J."/>
        </authorList>
    </citation>
    <scope>NUCLEOTIDE SEQUENCE [LARGE SCALE GENOMIC DNA]</scope>
    <source>
        <strain evidence="1">B7_G13</strain>
    </source>
</reference>
<dbReference type="Proteomes" id="UP000277457">
    <property type="component" value="Unassembled WGS sequence"/>
</dbReference>
<evidence type="ECO:0000313" key="1">
    <source>
        <dbReference type="EMBL" id="RLE06970.1"/>
    </source>
</evidence>
<dbReference type="EMBL" id="QMPY01000132">
    <property type="protein sequence ID" value="RLE06970.1"/>
    <property type="molecule type" value="Genomic_DNA"/>
</dbReference>
<keyword evidence="1" id="KW-0687">Ribonucleoprotein</keyword>
<evidence type="ECO:0000313" key="2">
    <source>
        <dbReference type="Proteomes" id="UP000277457"/>
    </source>
</evidence>
<gene>
    <name evidence="1" type="ORF">DRZ78_03805</name>
</gene>
<proteinExistence type="predicted"/>
<keyword evidence="1" id="KW-0689">Ribosomal protein</keyword>
<sequence>MAKKSKRYLMAKKKIDKNKEYSLPEAI</sequence>